<comment type="catalytic activity">
    <reaction evidence="1">
        <text>ATP + protein L-histidine = ADP + protein N-phospho-L-histidine.</text>
        <dbReference type="EC" id="2.7.13.3"/>
    </reaction>
</comment>
<feature type="transmembrane region" description="Helical" evidence="20">
    <location>
        <begin position="20"/>
        <end position="41"/>
    </location>
</feature>
<dbReference type="OrthoDB" id="5519028at2"/>
<evidence type="ECO:0000259" key="23">
    <source>
        <dbReference type="PROSITE" id="PS50113"/>
    </source>
</evidence>
<evidence type="ECO:0000256" key="10">
    <source>
        <dbReference type="ARBA" id="ARBA00022840"/>
    </source>
</evidence>
<dbReference type="SUPFAM" id="SSF55874">
    <property type="entry name" value="ATPase domain of HSP90 chaperone/DNA topoisomerase II/histidine kinase"/>
    <property type="match status" value="1"/>
</dbReference>
<dbReference type="InterPro" id="IPR003661">
    <property type="entry name" value="HisK_dim/P_dom"/>
</dbReference>
<dbReference type="KEGG" id="lch:Lcho_2451"/>
<keyword evidence="8" id="KW-0547">Nucleotide-binding</keyword>
<evidence type="ECO:0000256" key="19">
    <source>
        <dbReference type="SAM" id="Coils"/>
    </source>
</evidence>
<dbReference type="FunFam" id="1.10.287.130:FF:000004">
    <property type="entry name" value="Ethylene receptor 1"/>
    <property type="match status" value="1"/>
</dbReference>
<dbReference type="Gene3D" id="3.30.450.20">
    <property type="entry name" value="PAS domain"/>
    <property type="match status" value="1"/>
</dbReference>
<keyword evidence="26" id="KW-1185">Reference proteome</keyword>
<dbReference type="PROSITE" id="PS50113">
    <property type="entry name" value="PAC"/>
    <property type="match status" value="1"/>
</dbReference>
<dbReference type="InterPro" id="IPR036890">
    <property type="entry name" value="HATPase_C_sf"/>
</dbReference>
<dbReference type="PROSITE" id="PS50110">
    <property type="entry name" value="RESPONSE_REGULATORY"/>
    <property type="match status" value="1"/>
</dbReference>
<reference evidence="25 26" key="1">
    <citation type="submission" date="2008-03" db="EMBL/GenBank/DDBJ databases">
        <title>Complete sequence of Leptothrix cholodnii SP-6.</title>
        <authorList>
            <consortium name="US DOE Joint Genome Institute"/>
            <person name="Copeland A."/>
            <person name="Lucas S."/>
            <person name="Lapidus A."/>
            <person name="Glavina del Rio T."/>
            <person name="Dalin E."/>
            <person name="Tice H."/>
            <person name="Bruce D."/>
            <person name="Goodwin L."/>
            <person name="Pitluck S."/>
            <person name="Chertkov O."/>
            <person name="Brettin T."/>
            <person name="Detter J.C."/>
            <person name="Han C."/>
            <person name="Kuske C.R."/>
            <person name="Schmutz J."/>
            <person name="Larimer F."/>
            <person name="Land M."/>
            <person name="Hauser L."/>
            <person name="Kyrpides N."/>
            <person name="Lykidis A."/>
            <person name="Emerson D."/>
            <person name="Richardson P."/>
        </authorList>
    </citation>
    <scope>NUCLEOTIDE SEQUENCE [LARGE SCALE GENOMIC DNA]</scope>
    <source>
        <strain evidence="26">ATCC 51168 / LMG 8142 / SP-6</strain>
    </source>
</reference>
<dbReference type="PROSITE" id="PS50109">
    <property type="entry name" value="HIS_KIN"/>
    <property type="match status" value="1"/>
</dbReference>
<evidence type="ECO:0000256" key="5">
    <source>
        <dbReference type="ARBA" id="ARBA00022679"/>
    </source>
</evidence>
<dbReference type="eggNOG" id="COG2205">
    <property type="taxonomic scope" value="Bacteria"/>
</dbReference>
<comment type="subcellular location">
    <subcellularLocation>
        <location evidence="2">Membrane</location>
    </subcellularLocation>
</comment>
<protein>
    <recommendedName>
        <fullName evidence="16">Virulence sensor protein BvgS</fullName>
        <ecNumber evidence="3">2.7.13.3</ecNumber>
    </recommendedName>
</protein>
<evidence type="ECO:0000256" key="2">
    <source>
        <dbReference type="ARBA" id="ARBA00004370"/>
    </source>
</evidence>
<dbReference type="CDD" id="cd16922">
    <property type="entry name" value="HATPase_EvgS-ArcB-TorS-like"/>
    <property type="match status" value="1"/>
</dbReference>
<evidence type="ECO:0000256" key="18">
    <source>
        <dbReference type="PROSITE-ProRule" id="PRU00169"/>
    </source>
</evidence>
<dbReference type="PANTHER" id="PTHR45339:SF5">
    <property type="entry name" value="HISTIDINE KINASE"/>
    <property type="match status" value="1"/>
</dbReference>
<dbReference type="RefSeq" id="WP_012347472.1">
    <property type="nucleotide sequence ID" value="NC_010524.1"/>
</dbReference>
<keyword evidence="11 20" id="KW-1133">Transmembrane helix</keyword>
<evidence type="ECO:0000256" key="12">
    <source>
        <dbReference type="ARBA" id="ARBA00023012"/>
    </source>
</evidence>
<dbReference type="InterPro" id="IPR008207">
    <property type="entry name" value="Sig_transdc_His_kin_Hpt_dom"/>
</dbReference>
<dbReference type="Pfam" id="PF00512">
    <property type="entry name" value="HisKA"/>
    <property type="match status" value="1"/>
</dbReference>
<dbReference type="Pfam" id="PF02518">
    <property type="entry name" value="HATPase_c"/>
    <property type="match status" value="1"/>
</dbReference>
<feature type="transmembrane region" description="Helical" evidence="20">
    <location>
        <begin position="47"/>
        <end position="70"/>
    </location>
</feature>
<dbReference type="GO" id="GO:0005886">
    <property type="term" value="C:plasma membrane"/>
    <property type="evidence" value="ECO:0007669"/>
    <property type="project" value="UniProtKB-SubCell"/>
</dbReference>
<dbReference type="CDD" id="cd17546">
    <property type="entry name" value="REC_hyHK_CKI1_RcsC-like"/>
    <property type="match status" value="1"/>
</dbReference>
<evidence type="ECO:0000256" key="13">
    <source>
        <dbReference type="ARBA" id="ARBA00023026"/>
    </source>
</evidence>
<evidence type="ECO:0000256" key="7">
    <source>
        <dbReference type="ARBA" id="ARBA00022729"/>
    </source>
</evidence>
<evidence type="ECO:0000256" key="3">
    <source>
        <dbReference type="ARBA" id="ARBA00012438"/>
    </source>
</evidence>
<keyword evidence="14 20" id="KW-0472">Membrane</keyword>
<organism evidence="25 26">
    <name type="scientific">Leptothrix cholodnii (strain ATCC 51168 / LMG 8142 / SP-6)</name>
    <name type="common">Leptothrix discophora (strain SP-6)</name>
    <dbReference type="NCBI Taxonomy" id="395495"/>
    <lineage>
        <taxon>Bacteria</taxon>
        <taxon>Pseudomonadati</taxon>
        <taxon>Pseudomonadota</taxon>
        <taxon>Betaproteobacteria</taxon>
        <taxon>Burkholderiales</taxon>
        <taxon>Sphaerotilaceae</taxon>
        <taxon>Leptothrix</taxon>
    </lineage>
</organism>
<dbReference type="FunFam" id="3.30.565.10:FF:000010">
    <property type="entry name" value="Sensor histidine kinase RcsC"/>
    <property type="match status" value="1"/>
</dbReference>
<dbReference type="InterPro" id="IPR036641">
    <property type="entry name" value="HPT_dom_sf"/>
</dbReference>
<sequence>MDRPEPSRDSAANPARRIGLIYAAFASAWILLSDKAVEWLFSSPHSITLAATLKGWVFVAVTSVVLYVLVRRQTERERQTRAERRKAEEALRAERELLAGMSAIGHIGGWSFDPLTHEGSWTEEVARIFDLDPSHPFDMATGLSCFEGESRQRIDAAIAAACTLGTRYDIELVLKSPKGRIKSVSTVGIPEMQNGRVVRVRGYLQDLSEQKRLTQELADYRDHLEDLVRKRTVQLDEARARAEAANRAKSSFLANMSHEIRTPLNAILGLARLLRRSTLDAQQADRIAKIDDAAHHLLGLISDVLDLSKVEAGRQALDADDFELGALMAQVGNAVAHQAAAKGLALQIQAPPAPLWLRGDAGRLRQALLNYMANAVKFTPTGWVRFDVQCEAAGERAVRLHFDVRDSGIGIAPEHLPRLFNDFEQGDKSTTRRFGGTGLGLAVTRSLVELMGGSVGVDSAPGQGSRFWLHVTLPRGVAPSPAPSPTLHPAPEEAVRARHAGARVLLAEDNLVNREVAVEQLQAAGLEVLTAEDGLAAVARVVADAPALVLMDIEMPLMDGLVATRAIRALPGGATLPILAMTANVTHEVRRACAEAGMNDFIGKPFEAENLYAALLRWLPARLDGVPPGPAPAPDPSATEPHAALPELIGIDWGLALARAGGRASTSLRILRLFRRSHADDPERISTLIAAAAWPALRRLAHALRGAAGNIGAVQVQQAAASLEQILRDGSSSIEREVAARALQSQLHALFVGLDALGEAPVSAPSAPVPALAPQAALEQLDILLAAGDMACYRLLTEQSAVLQAALGEAFRPLVALVDTFRYEEAAALLREARHKSAPDPGHPHG</sequence>
<feature type="modified residue" description="Phosphohistidine" evidence="17">
    <location>
        <position position="702"/>
    </location>
</feature>
<dbReference type="STRING" id="395495.Lcho_2451"/>
<feature type="coiled-coil region" evidence="19">
    <location>
        <begin position="210"/>
        <end position="255"/>
    </location>
</feature>
<dbReference type="Proteomes" id="UP000001693">
    <property type="component" value="Chromosome"/>
</dbReference>
<comment type="function">
    <text evidence="15">Member of the two-component regulatory system BvgS/BvgA. Phosphorylates BvgA via a four-step phosphorelay in response to environmental signals.</text>
</comment>
<dbReference type="SUPFAM" id="SSF55785">
    <property type="entry name" value="PYP-like sensor domain (PAS domain)"/>
    <property type="match status" value="1"/>
</dbReference>
<keyword evidence="4 18" id="KW-0597">Phosphoprotein</keyword>
<evidence type="ECO:0000256" key="11">
    <source>
        <dbReference type="ARBA" id="ARBA00022989"/>
    </source>
</evidence>
<evidence type="ECO:0000313" key="25">
    <source>
        <dbReference type="EMBL" id="ACB34716.1"/>
    </source>
</evidence>
<keyword evidence="13" id="KW-0843">Virulence</keyword>
<dbReference type="Pfam" id="PF01627">
    <property type="entry name" value="Hpt"/>
    <property type="match status" value="1"/>
</dbReference>
<evidence type="ECO:0000256" key="20">
    <source>
        <dbReference type="SAM" id="Phobius"/>
    </source>
</evidence>
<dbReference type="Gene3D" id="1.10.287.130">
    <property type="match status" value="1"/>
</dbReference>
<evidence type="ECO:0000313" key="26">
    <source>
        <dbReference type="Proteomes" id="UP000001693"/>
    </source>
</evidence>
<evidence type="ECO:0000256" key="8">
    <source>
        <dbReference type="ARBA" id="ARBA00022741"/>
    </source>
</evidence>
<evidence type="ECO:0000256" key="4">
    <source>
        <dbReference type="ARBA" id="ARBA00022553"/>
    </source>
</evidence>
<dbReference type="SUPFAM" id="SSF47226">
    <property type="entry name" value="Histidine-containing phosphotransfer domain, HPT domain"/>
    <property type="match status" value="1"/>
</dbReference>
<feature type="modified residue" description="4-aspartylphosphate" evidence="18">
    <location>
        <position position="552"/>
    </location>
</feature>
<feature type="domain" description="Response regulatory" evidence="22">
    <location>
        <begin position="503"/>
        <end position="619"/>
    </location>
</feature>
<keyword evidence="19" id="KW-0175">Coiled coil</keyword>
<keyword evidence="7" id="KW-0732">Signal</keyword>
<dbReference type="InterPro" id="IPR003594">
    <property type="entry name" value="HATPase_dom"/>
</dbReference>
<keyword evidence="12" id="KW-0902">Two-component regulatory system</keyword>
<dbReference type="AlphaFoldDB" id="B1Y5K4"/>
<keyword evidence="5 25" id="KW-0808">Transferase</keyword>
<name>B1Y5K4_LEPCP</name>
<feature type="coiled-coil region" evidence="19">
    <location>
        <begin position="70"/>
        <end position="97"/>
    </location>
</feature>
<dbReference type="Gene3D" id="3.30.565.10">
    <property type="entry name" value="Histidine kinase-like ATPase, C-terminal domain"/>
    <property type="match status" value="1"/>
</dbReference>
<dbReference type="GO" id="GO:0005524">
    <property type="term" value="F:ATP binding"/>
    <property type="evidence" value="ECO:0007669"/>
    <property type="project" value="UniProtKB-KW"/>
</dbReference>
<keyword evidence="6 20" id="KW-0812">Transmembrane</keyword>
<dbReference type="eggNOG" id="COG0784">
    <property type="taxonomic scope" value="Bacteria"/>
</dbReference>
<evidence type="ECO:0000259" key="21">
    <source>
        <dbReference type="PROSITE" id="PS50109"/>
    </source>
</evidence>
<keyword evidence="9 25" id="KW-0418">Kinase</keyword>
<dbReference type="InterPro" id="IPR005467">
    <property type="entry name" value="His_kinase_dom"/>
</dbReference>
<gene>
    <name evidence="25" type="ordered locus">Lcho_2451</name>
</gene>
<dbReference type="InterPro" id="IPR000700">
    <property type="entry name" value="PAS-assoc_C"/>
</dbReference>
<dbReference type="CDD" id="cd00088">
    <property type="entry name" value="HPT"/>
    <property type="match status" value="1"/>
</dbReference>
<dbReference type="EC" id="2.7.13.3" evidence="3"/>
<dbReference type="InterPro" id="IPR011006">
    <property type="entry name" value="CheY-like_superfamily"/>
</dbReference>
<evidence type="ECO:0000259" key="22">
    <source>
        <dbReference type="PROSITE" id="PS50110"/>
    </source>
</evidence>
<evidence type="ECO:0000259" key="24">
    <source>
        <dbReference type="PROSITE" id="PS50894"/>
    </source>
</evidence>
<evidence type="ECO:0000256" key="9">
    <source>
        <dbReference type="ARBA" id="ARBA00022777"/>
    </source>
</evidence>
<dbReference type="PANTHER" id="PTHR45339">
    <property type="entry name" value="HYBRID SIGNAL TRANSDUCTION HISTIDINE KINASE J"/>
    <property type="match status" value="1"/>
</dbReference>
<evidence type="ECO:0000256" key="17">
    <source>
        <dbReference type="PROSITE-ProRule" id="PRU00110"/>
    </source>
</evidence>
<accession>B1Y5K4</accession>
<feature type="domain" description="PAC" evidence="23">
    <location>
        <begin position="168"/>
        <end position="219"/>
    </location>
</feature>
<evidence type="ECO:0000256" key="1">
    <source>
        <dbReference type="ARBA" id="ARBA00000085"/>
    </source>
</evidence>
<dbReference type="HOGENOM" id="CLU_336743_0_0_4"/>
<dbReference type="SMART" id="SM00448">
    <property type="entry name" value="REC"/>
    <property type="match status" value="1"/>
</dbReference>
<dbReference type="Gene3D" id="1.20.120.160">
    <property type="entry name" value="HPT domain"/>
    <property type="match status" value="1"/>
</dbReference>
<dbReference type="InterPro" id="IPR004358">
    <property type="entry name" value="Sig_transdc_His_kin-like_C"/>
</dbReference>
<proteinExistence type="predicted"/>
<dbReference type="eggNOG" id="COG2198">
    <property type="taxonomic scope" value="Bacteria"/>
</dbReference>
<dbReference type="InterPro" id="IPR036097">
    <property type="entry name" value="HisK_dim/P_sf"/>
</dbReference>
<dbReference type="SUPFAM" id="SSF47384">
    <property type="entry name" value="Homodimeric domain of signal transducing histidine kinase"/>
    <property type="match status" value="1"/>
</dbReference>
<dbReference type="SUPFAM" id="SSF52172">
    <property type="entry name" value="CheY-like"/>
    <property type="match status" value="1"/>
</dbReference>
<dbReference type="EMBL" id="CP001013">
    <property type="protein sequence ID" value="ACB34716.1"/>
    <property type="molecule type" value="Genomic_DNA"/>
</dbReference>
<evidence type="ECO:0000256" key="6">
    <source>
        <dbReference type="ARBA" id="ARBA00022692"/>
    </source>
</evidence>
<dbReference type="PROSITE" id="PS50894">
    <property type="entry name" value="HPT"/>
    <property type="match status" value="1"/>
</dbReference>
<dbReference type="Gene3D" id="3.40.50.2300">
    <property type="match status" value="1"/>
</dbReference>
<evidence type="ECO:0000256" key="15">
    <source>
        <dbReference type="ARBA" id="ARBA00058004"/>
    </source>
</evidence>
<dbReference type="PRINTS" id="PR00344">
    <property type="entry name" value="BCTRLSENSOR"/>
</dbReference>
<dbReference type="InterPro" id="IPR035965">
    <property type="entry name" value="PAS-like_dom_sf"/>
</dbReference>
<dbReference type="GO" id="GO:0000155">
    <property type="term" value="F:phosphorelay sensor kinase activity"/>
    <property type="evidence" value="ECO:0007669"/>
    <property type="project" value="InterPro"/>
</dbReference>
<dbReference type="SMART" id="SM00387">
    <property type="entry name" value="HATPase_c"/>
    <property type="match status" value="1"/>
</dbReference>
<evidence type="ECO:0000256" key="16">
    <source>
        <dbReference type="ARBA" id="ARBA00070152"/>
    </source>
</evidence>
<keyword evidence="10" id="KW-0067">ATP-binding</keyword>
<dbReference type="Pfam" id="PF00072">
    <property type="entry name" value="Response_reg"/>
    <property type="match status" value="1"/>
</dbReference>
<dbReference type="CDD" id="cd00082">
    <property type="entry name" value="HisKA"/>
    <property type="match status" value="1"/>
</dbReference>
<dbReference type="InterPro" id="IPR001789">
    <property type="entry name" value="Sig_transdc_resp-reg_receiver"/>
</dbReference>
<evidence type="ECO:0000256" key="14">
    <source>
        <dbReference type="ARBA" id="ARBA00023136"/>
    </source>
</evidence>
<feature type="domain" description="HPt" evidence="24">
    <location>
        <begin position="663"/>
        <end position="764"/>
    </location>
</feature>
<dbReference type="SMART" id="SM00388">
    <property type="entry name" value="HisKA"/>
    <property type="match status" value="1"/>
</dbReference>
<feature type="domain" description="Histidine kinase" evidence="21">
    <location>
        <begin position="255"/>
        <end position="475"/>
    </location>
</feature>